<comment type="caution">
    <text evidence="2">The sequence shown here is derived from an EMBL/GenBank/DDBJ whole genome shotgun (WGS) entry which is preliminary data.</text>
</comment>
<evidence type="ECO:0000313" key="2">
    <source>
        <dbReference type="EMBL" id="KAG6713978.1"/>
    </source>
</evidence>
<sequence length="135" mass="15773">MTCSICWTISGQALLLMCPKTTLLHQIGHQYLKIHQQLLLTSYWRMPNVFFPTGVQNLQSCHSFSSCYTSNQSVDGQLSHLTCSLIYYDLPFLMLFCHNYMMFTTIKVFEVQFGFQEPQNPCLHQRLHLILEEKC</sequence>
<dbReference type="AlphaFoldDB" id="A0A922JN56"/>
<name>A0A922JN56_CARIL</name>
<dbReference type="Proteomes" id="UP000811246">
    <property type="component" value="Chromosome 5"/>
</dbReference>
<feature type="signal peptide" evidence="1">
    <location>
        <begin position="1"/>
        <end position="24"/>
    </location>
</feature>
<dbReference type="EMBL" id="CM031829">
    <property type="protein sequence ID" value="KAG6713978.1"/>
    <property type="molecule type" value="Genomic_DNA"/>
</dbReference>
<feature type="chain" id="PRO_5037680988" evidence="1">
    <location>
        <begin position="25"/>
        <end position="135"/>
    </location>
</feature>
<proteinExistence type="predicted"/>
<keyword evidence="1" id="KW-0732">Signal</keyword>
<gene>
    <name evidence="2" type="ORF">I3842_05G180100</name>
</gene>
<protein>
    <submittedName>
        <fullName evidence="2">Uncharacterized protein</fullName>
    </submittedName>
</protein>
<organism evidence="2 3">
    <name type="scientific">Carya illinoinensis</name>
    <name type="common">Pecan</name>
    <dbReference type="NCBI Taxonomy" id="32201"/>
    <lineage>
        <taxon>Eukaryota</taxon>
        <taxon>Viridiplantae</taxon>
        <taxon>Streptophyta</taxon>
        <taxon>Embryophyta</taxon>
        <taxon>Tracheophyta</taxon>
        <taxon>Spermatophyta</taxon>
        <taxon>Magnoliopsida</taxon>
        <taxon>eudicotyledons</taxon>
        <taxon>Gunneridae</taxon>
        <taxon>Pentapetalae</taxon>
        <taxon>rosids</taxon>
        <taxon>fabids</taxon>
        <taxon>Fagales</taxon>
        <taxon>Juglandaceae</taxon>
        <taxon>Carya</taxon>
    </lineage>
</organism>
<evidence type="ECO:0000313" key="3">
    <source>
        <dbReference type="Proteomes" id="UP000811246"/>
    </source>
</evidence>
<accession>A0A922JN56</accession>
<reference evidence="2" key="1">
    <citation type="submission" date="2021-01" db="EMBL/GenBank/DDBJ databases">
        <authorList>
            <person name="Lovell J.T."/>
            <person name="Bentley N."/>
            <person name="Bhattarai G."/>
            <person name="Jenkins J.W."/>
            <person name="Sreedasyam A."/>
            <person name="Alarcon Y."/>
            <person name="Bock C."/>
            <person name="Boston L."/>
            <person name="Carlson J."/>
            <person name="Cervantes K."/>
            <person name="Clermont K."/>
            <person name="Krom N."/>
            <person name="Kubenka K."/>
            <person name="Mamidi S."/>
            <person name="Mattison C."/>
            <person name="Monteros M."/>
            <person name="Pisani C."/>
            <person name="Plott C."/>
            <person name="Rajasekar S."/>
            <person name="Rhein H.S."/>
            <person name="Rohla C."/>
            <person name="Song M."/>
            <person name="Hilaire R.S."/>
            <person name="Shu S."/>
            <person name="Wells L."/>
            <person name="Wang X."/>
            <person name="Webber J."/>
            <person name="Heerema R.J."/>
            <person name="Klein P."/>
            <person name="Conner P."/>
            <person name="Grauke L."/>
            <person name="Grimwood J."/>
            <person name="Schmutz J."/>
            <person name="Randall J.J."/>
        </authorList>
    </citation>
    <scope>NUCLEOTIDE SEQUENCE</scope>
    <source>
        <tissue evidence="2">Leaf</tissue>
    </source>
</reference>
<evidence type="ECO:0000256" key="1">
    <source>
        <dbReference type="SAM" id="SignalP"/>
    </source>
</evidence>